<dbReference type="InterPro" id="IPR052016">
    <property type="entry name" value="Bact_Sigma-Reg"/>
</dbReference>
<dbReference type="CDD" id="cd00130">
    <property type="entry name" value="PAS"/>
    <property type="match status" value="1"/>
</dbReference>
<dbReference type="Pfam" id="PF08448">
    <property type="entry name" value="PAS_4"/>
    <property type="match status" value="1"/>
</dbReference>
<dbReference type="Gene3D" id="3.60.40.10">
    <property type="entry name" value="PPM-type phosphatase domain"/>
    <property type="match status" value="1"/>
</dbReference>
<dbReference type="SMART" id="SM00331">
    <property type="entry name" value="PP2C_SIG"/>
    <property type="match status" value="1"/>
</dbReference>
<organism evidence="3 4">
    <name type="scientific">Spongiactinospora gelatinilytica</name>
    <dbReference type="NCBI Taxonomy" id="2666298"/>
    <lineage>
        <taxon>Bacteria</taxon>
        <taxon>Bacillati</taxon>
        <taxon>Actinomycetota</taxon>
        <taxon>Actinomycetes</taxon>
        <taxon>Streptosporangiales</taxon>
        <taxon>Streptosporangiaceae</taxon>
        <taxon>Spongiactinospora</taxon>
    </lineage>
</organism>
<dbReference type="SUPFAM" id="SSF55781">
    <property type="entry name" value="GAF domain-like"/>
    <property type="match status" value="1"/>
</dbReference>
<dbReference type="InterPro" id="IPR029016">
    <property type="entry name" value="GAF-like_dom_sf"/>
</dbReference>
<dbReference type="InterPro" id="IPR003018">
    <property type="entry name" value="GAF"/>
</dbReference>
<dbReference type="Proteomes" id="UP000248544">
    <property type="component" value="Unassembled WGS sequence"/>
</dbReference>
<dbReference type="PANTHER" id="PTHR43156">
    <property type="entry name" value="STAGE II SPORULATION PROTEIN E-RELATED"/>
    <property type="match status" value="1"/>
</dbReference>
<dbReference type="RefSeq" id="WP_111169269.1">
    <property type="nucleotide sequence ID" value="NZ_POUA01000178.1"/>
</dbReference>
<evidence type="ECO:0000259" key="2">
    <source>
        <dbReference type="PROSITE" id="PS50112"/>
    </source>
</evidence>
<dbReference type="AlphaFoldDB" id="A0A2W2FZT0"/>
<proteinExistence type="predicted"/>
<dbReference type="NCBIfam" id="TIGR00229">
    <property type="entry name" value="sensory_box"/>
    <property type="match status" value="1"/>
</dbReference>
<reference evidence="3 4" key="1">
    <citation type="submission" date="2018-01" db="EMBL/GenBank/DDBJ databases">
        <title>Draft genome sequence of Sphaerisporangium sp. 7K107.</title>
        <authorList>
            <person name="Sahin N."/>
            <person name="Saygin H."/>
            <person name="Ay H."/>
        </authorList>
    </citation>
    <scope>NUCLEOTIDE SEQUENCE [LARGE SCALE GENOMIC DNA]</scope>
    <source>
        <strain evidence="3 4">7K107</strain>
    </source>
</reference>
<evidence type="ECO:0000313" key="4">
    <source>
        <dbReference type="Proteomes" id="UP000248544"/>
    </source>
</evidence>
<gene>
    <name evidence="3" type="ORF">C1I98_21680</name>
</gene>
<dbReference type="EMBL" id="POUA01000178">
    <property type="protein sequence ID" value="PZG41202.1"/>
    <property type="molecule type" value="Genomic_DNA"/>
</dbReference>
<name>A0A2W2FZT0_9ACTN</name>
<dbReference type="InterPro" id="IPR000014">
    <property type="entry name" value="PAS"/>
</dbReference>
<dbReference type="InterPro" id="IPR013656">
    <property type="entry name" value="PAS_4"/>
</dbReference>
<protein>
    <submittedName>
        <fullName evidence="3">Serine/threonine protein phosphatase</fullName>
    </submittedName>
</protein>
<dbReference type="Pfam" id="PF01590">
    <property type="entry name" value="GAF"/>
    <property type="match status" value="1"/>
</dbReference>
<sequence length="625" mass="66086">MTELGALTSLQHAVADLAARVTSLREARSTYPKDLGTTLDAALAELDTAAELLGTALGELRRKQRRGGERDGGTLREQKLMRQIFRSLPIPTVVMDSAGVVRRINAETARLLGSPAGYLIGRPFPLLVDVARRAAFRSHLSAVQQSGQPASFQTRLAHQGRAHTVQLALTRLSLPGEPQDMVVAVALPTEVQLPERPAGRVEMSDAALLMASARRKELLARMTRLLLDVESLREPVALSRAARLLAAESADWVLIDVVRDGVPVRVTVLGPAEQPVGDRLRVAERLDPAAAPVVAQVLAQGSGVVQEMVEDEKSLGLTPDGTPLLRTLGAGSLMCVPIQTDQAAEGAVTLLRLGEHEPFTLADLGLMEEIGTHLGLALRAQRAFQSRSDAAEALRSSVVPRSLPDIPGFEAAAIYHSGSGPVTVGAEFYDVFPVKDGWGIALGGACGKGETAASVSALVRNGLRVLGGFESDPAEAIRKVNQALVMQGSGMFVMALIGFVPAADPGRKIRIASAGHHPAALLRPDGSVRFLAGGGVPLGIDDDADLAAEDLELTPGETLVFYSDGLVASRDEHGEPYGESRLGDVLGRCVAQSPATLVKTVEEDRSAFSGGRFYDEIVILALRVA</sequence>
<dbReference type="SMART" id="SM00091">
    <property type="entry name" value="PAS"/>
    <property type="match status" value="1"/>
</dbReference>
<accession>A0A2W2FZT0</accession>
<dbReference type="Gene3D" id="3.30.450.40">
    <property type="match status" value="1"/>
</dbReference>
<evidence type="ECO:0000256" key="1">
    <source>
        <dbReference type="ARBA" id="ARBA00022801"/>
    </source>
</evidence>
<keyword evidence="1" id="KW-0378">Hydrolase</keyword>
<dbReference type="SUPFAM" id="SSF55785">
    <property type="entry name" value="PYP-like sensor domain (PAS domain)"/>
    <property type="match status" value="1"/>
</dbReference>
<dbReference type="PROSITE" id="PS50112">
    <property type="entry name" value="PAS"/>
    <property type="match status" value="1"/>
</dbReference>
<dbReference type="Gene3D" id="3.30.450.20">
    <property type="entry name" value="PAS domain"/>
    <property type="match status" value="1"/>
</dbReference>
<dbReference type="InterPro" id="IPR001932">
    <property type="entry name" value="PPM-type_phosphatase-like_dom"/>
</dbReference>
<dbReference type="InterPro" id="IPR036457">
    <property type="entry name" value="PPM-type-like_dom_sf"/>
</dbReference>
<dbReference type="SUPFAM" id="SSF81606">
    <property type="entry name" value="PP2C-like"/>
    <property type="match status" value="1"/>
</dbReference>
<feature type="domain" description="PAS" evidence="2">
    <location>
        <begin position="77"/>
        <end position="122"/>
    </location>
</feature>
<evidence type="ECO:0000313" key="3">
    <source>
        <dbReference type="EMBL" id="PZG41202.1"/>
    </source>
</evidence>
<dbReference type="GO" id="GO:0016791">
    <property type="term" value="F:phosphatase activity"/>
    <property type="evidence" value="ECO:0007669"/>
    <property type="project" value="TreeGrafter"/>
</dbReference>
<comment type="caution">
    <text evidence="3">The sequence shown here is derived from an EMBL/GenBank/DDBJ whole genome shotgun (WGS) entry which is preliminary data.</text>
</comment>
<dbReference type="Pfam" id="PF07228">
    <property type="entry name" value="SpoIIE"/>
    <property type="match status" value="1"/>
</dbReference>
<dbReference type="InterPro" id="IPR035965">
    <property type="entry name" value="PAS-like_dom_sf"/>
</dbReference>
<dbReference type="PANTHER" id="PTHR43156:SF2">
    <property type="entry name" value="STAGE II SPORULATION PROTEIN E"/>
    <property type="match status" value="1"/>
</dbReference>
<keyword evidence="4" id="KW-1185">Reference proteome</keyword>